<reference evidence="2" key="1">
    <citation type="submission" date="2022-11" db="UniProtKB">
        <authorList>
            <consortium name="WormBaseParasite"/>
        </authorList>
    </citation>
    <scope>IDENTIFICATION</scope>
</reference>
<protein>
    <submittedName>
        <fullName evidence="2">Uncharacterized protein</fullName>
    </submittedName>
</protein>
<evidence type="ECO:0000313" key="1">
    <source>
        <dbReference type="Proteomes" id="UP000887576"/>
    </source>
</evidence>
<dbReference type="Proteomes" id="UP000887576">
    <property type="component" value="Unplaced"/>
</dbReference>
<dbReference type="WBParaSite" id="JU765_v2.g12344.t1">
    <property type="protein sequence ID" value="JU765_v2.g12344.t1"/>
    <property type="gene ID" value="JU765_v2.g12344"/>
</dbReference>
<organism evidence="1 2">
    <name type="scientific">Panagrolaimus sp. JU765</name>
    <dbReference type="NCBI Taxonomy" id="591449"/>
    <lineage>
        <taxon>Eukaryota</taxon>
        <taxon>Metazoa</taxon>
        <taxon>Ecdysozoa</taxon>
        <taxon>Nematoda</taxon>
        <taxon>Chromadorea</taxon>
        <taxon>Rhabditida</taxon>
        <taxon>Tylenchina</taxon>
        <taxon>Panagrolaimomorpha</taxon>
        <taxon>Panagrolaimoidea</taxon>
        <taxon>Panagrolaimidae</taxon>
        <taxon>Panagrolaimus</taxon>
    </lineage>
</organism>
<accession>A0AC34Q2U9</accession>
<proteinExistence type="predicted"/>
<evidence type="ECO:0000313" key="2">
    <source>
        <dbReference type="WBParaSite" id="JU765_v2.g12344.t1"/>
    </source>
</evidence>
<name>A0AC34Q2U9_9BILA</name>
<sequence>MAIIEAKSAEGRIVMLFCNDDCANYRKQIPLWIREFNTFHVTNSDPISYHYHHRKQRFGYYNVDEKLDKNSAILVYYVVNRAIYYEESLDDKPAFFEFLTQLELQPIIKPQNYQELDDIISQAVECDSDQKYLLRIHNLKQCRDEYWENLVRSFYMFDNISFVEVQAPFPNEMAVIIQRRLPELSRNCQILAVLQNGGYKELFHNKFYLKDLNLEISKWSNENCSFSVSHKIQPKLTEIQLDYLSEELSIREMESNPTYIVVGAIGGIAVIALAISIFWGLNGNSFVSK</sequence>